<keyword evidence="2" id="KW-0479">Metal-binding</keyword>
<sequence>MNDEGGLIDATEPPIKRPKKTKKRHPLNTQGVVTQEGICTAFSKGKRHDFRGFKESKTHIHPKIKGITDTGYQGLKTLHSRTDIPKKKGKKNPLTQEEKRKNRELSSARVMNENGVGMLKRFKIISDTYRNRRNRFGLRFTLIAGVYTMELKK</sequence>
<dbReference type="AlphaFoldDB" id="A0A2S5R7U9"/>
<dbReference type="GO" id="GO:0046872">
    <property type="term" value="F:metal ion binding"/>
    <property type="evidence" value="ECO:0007669"/>
    <property type="project" value="UniProtKB-KW"/>
</dbReference>
<proteinExistence type="predicted"/>
<feature type="region of interest" description="Disordered" evidence="3">
    <location>
        <begin position="1"/>
        <end position="27"/>
    </location>
</feature>
<comment type="caution">
    <text evidence="5">The sequence shown here is derived from an EMBL/GenBank/DDBJ whole genome shotgun (WGS) entry which is preliminary data.</text>
</comment>
<dbReference type="EMBL" id="PHHC01000122">
    <property type="protein sequence ID" value="PPE03262.1"/>
    <property type="molecule type" value="Genomic_DNA"/>
</dbReference>
<dbReference type="Proteomes" id="UP000239425">
    <property type="component" value="Unassembled WGS sequence"/>
</dbReference>
<feature type="compositionally biased region" description="Basic residues" evidence="3">
    <location>
        <begin position="16"/>
        <end position="26"/>
    </location>
</feature>
<organism evidence="5 6">
    <name type="scientific">Holospora curviuscula</name>
    <dbReference type="NCBI Taxonomy" id="1082868"/>
    <lineage>
        <taxon>Bacteria</taxon>
        <taxon>Pseudomonadati</taxon>
        <taxon>Pseudomonadota</taxon>
        <taxon>Alphaproteobacteria</taxon>
        <taxon>Holosporales</taxon>
        <taxon>Holosporaceae</taxon>
        <taxon>Holospora</taxon>
    </lineage>
</organism>
<dbReference type="InterPro" id="IPR027806">
    <property type="entry name" value="HARBI1_dom"/>
</dbReference>
<accession>A0A2S5R7U9</accession>
<feature type="region of interest" description="Disordered" evidence="3">
    <location>
        <begin position="78"/>
        <end position="104"/>
    </location>
</feature>
<reference evidence="5 6" key="1">
    <citation type="submission" date="2017-11" db="EMBL/GenBank/DDBJ databases">
        <title>Comparative genomic analysis of Holospora spp., intranuclear symbionts of paramecia.</title>
        <authorList>
            <person name="Garushyants S.K."/>
            <person name="Beliavskaya A."/>
            <person name="Malko D.B."/>
            <person name="Logacheva M.D."/>
            <person name="Rautian M.S."/>
            <person name="Gelfand M.S."/>
        </authorList>
    </citation>
    <scope>NUCLEOTIDE SEQUENCE [LARGE SCALE GENOMIC DNA]</scope>
    <source>
        <strain evidence="6">02AZ16</strain>
    </source>
</reference>
<evidence type="ECO:0000256" key="1">
    <source>
        <dbReference type="ARBA" id="ARBA00001968"/>
    </source>
</evidence>
<protein>
    <submittedName>
        <fullName evidence="5">Transposase DDE domain protein</fullName>
    </submittedName>
</protein>
<evidence type="ECO:0000256" key="2">
    <source>
        <dbReference type="ARBA" id="ARBA00022723"/>
    </source>
</evidence>
<keyword evidence="6" id="KW-1185">Reference proteome</keyword>
<dbReference type="Pfam" id="PF13359">
    <property type="entry name" value="DDE_Tnp_4"/>
    <property type="match status" value="1"/>
</dbReference>
<evidence type="ECO:0000313" key="6">
    <source>
        <dbReference type="Proteomes" id="UP000239425"/>
    </source>
</evidence>
<gene>
    <name evidence="5" type="ORF">HCUR_01293</name>
</gene>
<comment type="cofactor">
    <cofactor evidence="1">
        <name>a divalent metal cation</name>
        <dbReference type="ChEBI" id="CHEBI:60240"/>
    </cofactor>
</comment>
<name>A0A2S5R7U9_9PROT</name>
<evidence type="ECO:0000259" key="4">
    <source>
        <dbReference type="Pfam" id="PF13359"/>
    </source>
</evidence>
<evidence type="ECO:0000313" key="5">
    <source>
        <dbReference type="EMBL" id="PPE03262.1"/>
    </source>
</evidence>
<evidence type="ECO:0000256" key="3">
    <source>
        <dbReference type="SAM" id="MobiDB-lite"/>
    </source>
</evidence>
<feature type="domain" description="DDE Tnp4" evidence="4">
    <location>
        <begin position="8"/>
        <end position="132"/>
    </location>
</feature>